<sequence>MGEGTGPGVGENGDPAFTLQATHSHAVISKPVKSNTSVAFTCDRWGEVGDLGDVPGAIQAQQGMKQHALKFIFP</sequence>
<dbReference type="EMBL" id="SWRJ01000004">
    <property type="protein sequence ID" value="NFI22419.1"/>
    <property type="molecule type" value="Genomic_DNA"/>
</dbReference>
<proteinExistence type="predicted"/>
<organism evidence="1 2">
    <name type="scientific">Clostridium botulinum</name>
    <dbReference type="NCBI Taxonomy" id="1491"/>
    <lineage>
        <taxon>Bacteria</taxon>
        <taxon>Bacillati</taxon>
        <taxon>Bacillota</taxon>
        <taxon>Clostridia</taxon>
        <taxon>Eubacteriales</taxon>
        <taxon>Clostridiaceae</taxon>
        <taxon>Clostridium</taxon>
    </lineage>
</organism>
<dbReference type="Proteomes" id="UP000482543">
    <property type="component" value="Unassembled WGS sequence"/>
</dbReference>
<evidence type="ECO:0000313" key="2">
    <source>
        <dbReference type="Proteomes" id="UP000482543"/>
    </source>
</evidence>
<reference evidence="1 2" key="1">
    <citation type="submission" date="2019-04" db="EMBL/GenBank/DDBJ databases">
        <title>Genome sequencing of Clostridium botulinum Groups I-IV and Clostridium butyricum.</title>
        <authorList>
            <person name="Brunt J."/>
            <person name="Van Vliet A.H.M."/>
            <person name="Stringer S.C."/>
            <person name="Carter A.T."/>
            <person name="Peck M.W."/>
        </authorList>
    </citation>
    <scope>NUCLEOTIDE SEQUENCE [LARGE SCALE GENOMIC DNA]</scope>
    <source>
        <strain evidence="1 2">IFR 15/034</strain>
    </source>
</reference>
<name>A0AA44BPL3_CLOBO</name>
<protein>
    <submittedName>
        <fullName evidence="1">Uncharacterized protein</fullName>
    </submittedName>
</protein>
<dbReference type="AlphaFoldDB" id="A0AA44BPL3"/>
<evidence type="ECO:0000313" key="1">
    <source>
        <dbReference type="EMBL" id="NFI22419.1"/>
    </source>
</evidence>
<accession>A0AA44BPL3</accession>
<gene>
    <name evidence="1" type="ORF">FC964_13825</name>
</gene>
<comment type="caution">
    <text evidence="1">The sequence shown here is derived from an EMBL/GenBank/DDBJ whole genome shotgun (WGS) entry which is preliminary data.</text>
</comment>